<reference evidence="1" key="1">
    <citation type="submission" date="2019-10" db="EMBL/GenBank/DDBJ databases">
        <authorList>
            <consortium name="PulseNet: The National Subtyping Network for Foodborne Disease Surveillance"/>
            <person name="Tarr C.L."/>
            <person name="Trees E."/>
            <person name="Katz L.S."/>
            <person name="Carleton-Romer H.A."/>
            <person name="Stroika S."/>
            <person name="Kucerova Z."/>
            <person name="Roache K.F."/>
            <person name="Sabol A.L."/>
            <person name="Besser J."/>
            <person name="Gerner-Smidt P."/>
        </authorList>
    </citation>
    <scope>NUCLEOTIDE SEQUENCE</scope>
    <source>
        <strain evidence="1">PNUSAS104021</strain>
    </source>
</reference>
<name>A0A624TWH8_SALER</name>
<proteinExistence type="predicted"/>
<dbReference type="AlphaFoldDB" id="A0A624TWH8"/>
<comment type="caution">
    <text evidence="1">The sequence shown here is derived from an EMBL/GenBank/DDBJ whole genome shotgun (WGS) entry which is preliminary data.</text>
</comment>
<dbReference type="EMBL" id="AALHOE010000033">
    <property type="protein sequence ID" value="ECZ7110011.1"/>
    <property type="molecule type" value="Genomic_DNA"/>
</dbReference>
<protein>
    <submittedName>
        <fullName evidence="1">Uncharacterized protein</fullName>
    </submittedName>
</protein>
<sequence length="77" mass="8469">MTTRNLMIASEWTQITDGTKDQVIQFRGEVAICNSPTKPDPDAPALLFENQTLTITKGDVAWVRSLAPGVVIILAIW</sequence>
<gene>
    <name evidence="1" type="ORF">F8326_10260</name>
</gene>
<accession>A0A624TWH8</accession>
<organism evidence="1">
    <name type="scientific">Salmonella enterica</name>
    <name type="common">Salmonella choleraesuis</name>
    <dbReference type="NCBI Taxonomy" id="28901"/>
    <lineage>
        <taxon>Bacteria</taxon>
        <taxon>Pseudomonadati</taxon>
        <taxon>Pseudomonadota</taxon>
        <taxon>Gammaproteobacteria</taxon>
        <taxon>Enterobacterales</taxon>
        <taxon>Enterobacteriaceae</taxon>
        <taxon>Salmonella</taxon>
    </lineage>
</organism>
<evidence type="ECO:0000313" key="1">
    <source>
        <dbReference type="EMBL" id="ECZ7110011.1"/>
    </source>
</evidence>